<evidence type="ECO:0000256" key="1">
    <source>
        <dbReference type="SAM" id="MobiDB-lite"/>
    </source>
</evidence>
<evidence type="ECO:0000313" key="3">
    <source>
        <dbReference type="Proteomes" id="UP000107385"/>
    </source>
</evidence>
<evidence type="ECO:0000313" key="2">
    <source>
        <dbReference type="EMBL" id="AIZ77331.1"/>
    </source>
</evidence>
<dbReference type="Proteomes" id="UP000107385">
    <property type="component" value="Segment"/>
</dbReference>
<keyword evidence="3" id="KW-1185">Reference proteome</keyword>
<proteinExistence type="predicted"/>
<dbReference type="EMBL" id="KM502564">
    <property type="protein sequence ID" value="AIZ77331.1"/>
    <property type="molecule type" value="Genomic_DNA"/>
</dbReference>
<feature type="region of interest" description="Disordered" evidence="1">
    <location>
        <begin position="244"/>
        <end position="267"/>
    </location>
</feature>
<reference evidence="2 3" key="1">
    <citation type="submission" date="2014-09" db="EMBL/GenBank/DDBJ databases">
        <title>Parapoxvirus (PPV) of red deer reveals sub-clinical infection and confirms a unique species.</title>
        <authorList>
            <person name="Friederichs S."/>
            <person name="Stefan K."/>
            <person name="Helmut B."/>
            <person name="Heike L."/>
            <person name="Mathias B."/>
        </authorList>
    </citation>
    <scope>NUCLEOTIDE SEQUENCE [LARGE SCALE GENOMIC DNA]</scope>
    <source>
        <strain evidence="2">HL953</strain>
    </source>
</reference>
<sequence length="267" mass="27380">MDLRRKFASDLAQTKMVLADASSALFTRCPRTDPEPAAPPACDVEDDDSVSKYPVKEAGRYYQGRLRSGDCMARPSVRTPLTPPCTAPRTCPAQTPSPACAPPPMCPAAPACPAPSRPAPSCPAAPACPAPACPPAPPLPVPAARPSICAPPAYPAAQCPTVATAAKDAAPAESPVLESRVPDKVLDAAPTSSADAAAIKKELENIAQGVRDLSTESVTLTRDIEQAKRTTNSAIQDLRRLLTSAPGASGGDTPSAVVDRVDNAGAS</sequence>
<dbReference type="GeneID" id="22647478"/>
<organism evidence="2 3">
    <name type="scientific">Parapoxvirus red deer/HL953</name>
    <dbReference type="NCBI Taxonomy" id="1579460"/>
    <lineage>
        <taxon>Viruses</taxon>
        <taxon>Varidnaviria</taxon>
        <taxon>Bamfordvirae</taxon>
        <taxon>Nucleocytoviricota</taxon>
        <taxon>Pokkesviricetes</taxon>
        <taxon>Chitovirales</taxon>
        <taxon>Poxviridae</taxon>
        <taxon>Chordopoxvirinae</taxon>
        <taxon>Parapoxvirus</taxon>
        <taxon>Parapoxvirus reddeerpox</taxon>
        <taxon>Red deerpox virus</taxon>
    </lineage>
</organism>
<name>A0A0A7MET9_9POXV</name>
<protein>
    <submittedName>
        <fullName evidence="2">Putative virion core protein</fullName>
    </submittedName>
</protein>
<dbReference type="KEGG" id="vg:22647478"/>
<dbReference type="RefSeq" id="YP_009112819.1">
    <property type="nucleotide sequence ID" value="NC_025963.1"/>
</dbReference>
<accession>A0A0A7MET9</accession>
<dbReference type="OrthoDB" id="25221at10239"/>
<feature type="region of interest" description="Disordered" evidence="1">
    <location>
        <begin position="29"/>
        <end position="49"/>
    </location>
</feature>